<feature type="compositionally biased region" description="Polar residues" evidence="1">
    <location>
        <begin position="436"/>
        <end position="448"/>
    </location>
</feature>
<feature type="domain" description="Fibronectin type-III" evidence="3">
    <location>
        <begin position="346"/>
        <end position="448"/>
    </location>
</feature>
<sequence length="579" mass="64322">MTHINKTTYCYKKDYKVSFPYKTYTNVHRLLTSDKPYGQSTVAPEDVTVAVGGQVSLTCRAPSESGHPTASWFTWSKDNSNFRSNTTDSLRLTPTEVTESGKYRCKAGNWIGQSDHSDWTTVTVQAPAKVEHPRSVNIQRSPAFDDTGFNMTCTMSGNGDTQRVQWQKNRESVDTGDFTVTTVPVTGQYMYGQTEAKTSTLVWKVTKRAKYFTCDNITHFDGNYTCAVSTQTAGATTRDESKAFIVNVQYEARWSSGPTLTAAAPNDTSKEIVCSVCANPQPTFLWTFKNKSLRKGIQVVGNKIILDHVTKDDFGVYQCIAHNSVSGEDRTAAFEITLVENGPAREPLGFTIMSNHTSVALTLQWHPAFDGGHPPQTFTLQYRASTEVTLRTWRDMFSHTTDGVTRYQATVTGLRPQSEYVFSLYAENSRPPAQGPSRSHTVTQTGRTRASPPISLERVTLTEDQLIVTWSYVGQSTRTKRSTSPSVSVVVYYQSDGGEEAHYPSEGSVPAKRRGVIINGKFYVKATYKVWLKVFEGGLTVSFQQAKPRNAAVGIGLSFSTLHRSNNIIARFINYCQTC</sequence>
<dbReference type="PROSITE" id="PS50853">
    <property type="entry name" value="FN3"/>
    <property type="match status" value="1"/>
</dbReference>
<dbReference type="EMBL" id="JAODUO010000237">
    <property type="protein sequence ID" value="KAK2185430.1"/>
    <property type="molecule type" value="Genomic_DNA"/>
</dbReference>
<dbReference type="GO" id="GO:0050859">
    <property type="term" value="P:negative regulation of B cell receptor signaling pathway"/>
    <property type="evidence" value="ECO:0007669"/>
    <property type="project" value="TreeGrafter"/>
</dbReference>
<dbReference type="GO" id="GO:0042609">
    <property type="term" value="F:CD4 receptor binding"/>
    <property type="evidence" value="ECO:0007669"/>
    <property type="project" value="TreeGrafter"/>
</dbReference>
<dbReference type="GO" id="GO:0005769">
    <property type="term" value="C:early endosome"/>
    <property type="evidence" value="ECO:0007669"/>
    <property type="project" value="TreeGrafter"/>
</dbReference>
<dbReference type="Proteomes" id="UP001209878">
    <property type="component" value="Unassembled WGS sequence"/>
</dbReference>
<dbReference type="SMART" id="SM00060">
    <property type="entry name" value="FN3"/>
    <property type="match status" value="2"/>
</dbReference>
<protein>
    <submittedName>
        <fullName evidence="4">Uncharacterized protein</fullName>
    </submittedName>
</protein>
<dbReference type="InterPro" id="IPR003598">
    <property type="entry name" value="Ig_sub2"/>
</dbReference>
<dbReference type="SUPFAM" id="SSF48726">
    <property type="entry name" value="Immunoglobulin"/>
    <property type="match status" value="2"/>
</dbReference>
<dbReference type="Pfam" id="PF00041">
    <property type="entry name" value="fn3"/>
    <property type="match status" value="1"/>
</dbReference>
<evidence type="ECO:0000313" key="5">
    <source>
        <dbReference type="Proteomes" id="UP001209878"/>
    </source>
</evidence>
<dbReference type="SMART" id="SM00408">
    <property type="entry name" value="IGc2"/>
    <property type="match status" value="2"/>
</dbReference>
<dbReference type="AlphaFoldDB" id="A0AAD9NZN5"/>
<dbReference type="GO" id="GO:0070062">
    <property type="term" value="C:extracellular exosome"/>
    <property type="evidence" value="ECO:0007669"/>
    <property type="project" value="TreeGrafter"/>
</dbReference>
<dbReference type="InterPro" id="IPR036116">
    <property type="entry name" value="FN3_sf"/>
</dbReference>
<dbReference type="PANTHER" id="PTHR46958:SF1">
    <property type="entry name" value="B-CELL RECEPTOR CD22"/>
    <property type="match status" value="1"/>
</dbReference>
<keyword evidence="5" id="KW-1185">Reference proteome</keyword>
<dbReference type="InterPro" id="IPR003599">
    <property type="entry name" value="Ig_sub"/>
</dbReference>
<evidence type="ECO:0000259" key="2">
    <source>
        <dbReference type="PROSITE" id="PS50835"/>
    </source>
</evidence>
<accession>A0AAD9NZN5</accession>
<evidence type="ECO:0000259" key="3">
    <source>
        <dbReference type="PROSITE" id="PS50853"/>
    </source>
</evidence>
<dbReference type="InterPro" id="IPR013783">
    <property type="entry name" value="Ig-like_fold"/>
</dbReference>
<dbReference type="InterPro" id="IPR036179">
    <property type="entry name" value="Ig-like_dom_sf"/>
</dbReference>
<organism evidence="4 5">
    <name type="scientific">Ridgeia piscesae</name>
    <name type="common">Tubeworm</name>
    <dbReference type="NCBI Taxonomy" id="27915"/>
    <lineage>
        <taxon>Eukaryota</taxon>
        <taxon>Metazoa</taxon>
        <taxon>Spiralia</taxon>
        <taxon>Lophotrochozoa</taxon>
        <taxon>Annelida</taxon>
        <taxon>Polychaeta</taxon>
        <taxon>Sedentaria</taxon>
        <taxon>Canalipalpata</taxon>
        <taxon>Sabellida</taxon>
        <taxon>Siboglinidae</taxon>
        <taxon>Ridgeia</taxon>
    </lineage>
</organism>
<dbReference type="GO" id="GO:0019903">
    <property type="term" value="F:protein phosphatase binding"/>
    <property type="evidence" value="ECO:0007669"/>
    <property type="project" value="TreeGrafter"/>
</dbReference>
<dbReference type="PROSITE" id="PS50835">
    <property type="entry name" value="IG_LIKE"/>
    <property type="match status" value="3"/>
</dbReference>
<name>A0AAD9NZN5_RIDPI</name>
<feature type="domain" description="Ig-like" evidence="2">
    <location>
        <begin position="36"/>
        <end position="123"/>
    </location>
</feature>
<dbReference type="InterPro" id="IPR007110">
    <property type="entry name" value="Ig-like_dom"/>
</dbReference>
<reference evidence="4" key="1">
    <citation type="journal article" date="2023" name="Mol. Biol. Evol.">
        <title>Third-Generation Sequencing Reveals the Adaptive Role of the Epigenome in Three Deep-Sea Polychaetes.</title>
        <authorList>
            <person name="Perez M."/>
            <person name="Aroh O."/>
            <person name="Sun Y."/>
            <person name="Lan Y."/>
            <person name="Juniper S.K."/>
            <person name="Young C.R."/>
            <person name="Angers B."/>
            <person name="Qian P.Y."/>
        </authorList>
    </citation>
    <scope>NUCLEOTIDE SEQUENCE</scope>
    <source>
        <strain evidence="4">R07B-5</strain>
    </source>
</reference>
<proteinExistence type="predicted"/>
<dbReference type="InterPro" id="IPR003961">
    <property type="entry name" value="FN3_dom"/>
</dbReference>
<evidence type="ECO:0000313" key="4">
    <source>
        <dbReference type="EMBL" id="KAK2185430.1"/>
    </source>
</evidence>
<dbReference type="Gene3D" id="2.60.40.10">
    <property type="entry name" value="Immunoglobulins"/>
    <property type="match status" value="4"/>
</dbReference>
<dbReference type="CDD" id="cd00096">
    <property type="entry name" value="Ig"/>
    <property type="match status" value="1"/>
</dbReference>
<dbReference type="GO" id="GO:0009897">
    <property type="term" value="C:external side of plasma membrane"/>
    <property type="evidence" value="ECO:0007669"/>
    <property type="project" value="TreeGrafter"/>
</dbReference>
<dbReference type="PANTHER" id="PTHR46958">
    <property type="entry name" value="B-CELL RECEPTOR CD22"/>
    <property type="match status" value="1"/>
</dbReference>
<feature type="region of interest" description="Disordered" evidence="1">
    <location>
        <begin position="428"/>
        <end position="450"/>
    </location>
</feature>
<dbReference type="GO" id="GO:0033691">
    <property type="term" value="F:sialic acid binding"/>
    <property type="evidence" value="ECO:0007669"/>
    <property type="project" value="TreeGrafter"/>
</dbReference>
<comment type="caution">
    <text evidence="4">The sequence shown here is derived from an EMBL/GenBank/DDBJ whole genome shotgun (WGS) entry which is preliminary data.</text>
</comment>
<dbReference type="GO" id="GO:0055037">
    <property type="term" value="C:recycling endosome"/>
    <property type="evidence" value="ECO:0007669"/>
    <property type="project" value="TreeGrafter"/>
</dbReference>
<feature type="domain" description="Ig-like" evidence="2">
    <location>
        <begin position="258"/>
        <end position="335"/>
    </location>
</feature>
<evidence type="ECO:0000256" key="1">
    <source>
        <dbReference type="SAM" id="MobiDB-lite"/>
    </source>
</evidence>
<dbReference type="SMART" id="SM00409">
    <property type="entry name" value="IG"/>
    <property type="match status" value="2"/>
</dbReference>
<dbReference type="Pfam" id="PF13927">
    <property type="entry name" value="Ig_3"/>
    <property type="match status" value="2"/>
</dbReference>
<dbReference type="SUPFAM" id="SSF49265">
    <property type="entry name" value="Fibronectin type III"/>
    <property type="match status" value="1"/>
</dbReference>
<feature type="domain" description="Ig-like" evidence="2">
    <location>
        <begin position="127"/>
        <end position="236"/>
    </location>
</feature>
<dbReference type="CDD" id="cd00063">
    <property type="entry name" value="FN3"/>
    <property type="match status" value="1"/>
</dbReference>
<gene>
    <name evidence="4" type="ORF">NP493_237g03054</name>
</gene>